<keyword evidence="7" id="KW-0812">Transmembrane</keyword>
<reference evidence="10" key="1">
    <citation type="submission" date="2023-07" db="EMBL/GenBank/DDBJ databases">
        <authorList>
            <person name="Colorado M.A."/>
            <person name="Villamil L.M."/>
            <person name="Melo J.F."/>
            <person name="Rodriguez J.A."/>
            <person name="Ruiz R.Y."/>
        </authorList>
    </citation>
    <scope>NUCLEOTIDE SEQUENCE [LARGE SCALE GENOMIC DNA]</scope>
    <source>
        <strain evidence="10">C33</strain>
    </source>
</reference>
<dbReference type="CDD" id="cd00082">
    <property type="entry name" value="HisKA"/>
    <property type="match status" value="1"/>
</dbReference>
<dbReference type="InterPro" id="IPR036097">
    <property type="entry name" value="HisK_dim/P_sf"/>
</dbReference>
<keyword evidence="5" id="KW-0418">Kinase</keyword>
<organism evidence="9 10">
    <name type="scientific">Candidatus Cetobacterium colombiensis</name>
    <dbReference type="NCBI Taxonomy" id="3073100"/>
    <lineage>
        <taxon>Bacteria</taxon>
        <taxon>Fusobacteriati</taxon>
        <taxon>Fusobacteriota</taxon>
        <taxon>Fusobacteriia</taxon>
        <taxon>Fusobacteriales</taxon>
        <taxon>Fusobacteriaceae</taxon>
        <taxon>Cetobacterium</taxon>
    </lineage>
</organism>
<dbReference type="InterPro" id="IPR005467">
    <property type="entry name" value="His_kinase_dom"/>
</dbReference>
<name>A0ABU4WCS6_9FUSO</name>
<evidence type="ECO:0000313" key="9">
    <source>
        <dbReference type="EMBL" id="MDX8336965.1"/>
    </source>
</evidence>
<dbReference type="SUPFAM" id="SSF47384">
    <property type="entry name" value="Homodimeric domain of signal transducing histidine kinase"/>
    <property type="match status" value="1"/>
</dbReference>
<evidence type="ECO:0000256" key="1">
    <source>
        <dbReference type="ARBA" id="ARBA00000085"/>
    </source>
</evidence>
<dbReference type="Gene3D" id="1.10.287.130">
    <property type="match status" value="1"/>
</dbReference>
<dbReference type="Pfam" id="PF02518">
    <property type="entry name" value="HATPase_c"/>
    <property type="match status" value="1"/>
</dbReference>
<evidence type="ECO:0000256" key="6">
    <source>
        <dbReference type="ARBA" id="ARBA00023012"/>
    </source>
</evidence>
<keyword evidence="6" id="KW-0902">Two-component regulatory system</keyword>
<comment type="catalytic activity">
    <reaction evidence="1">
        <text>ATP + protein L-histidine = ADP + protein N-phospho-L-histidine.</text>
        <dbReference type="EC" id="2.7.13.3"/>
    </reaction>
</comment>
<evidence type="ECO:0000256" key="5">
    <source>
        <dbReference type="ARBA" id="ARBA00022777"/>
    </source>
</evidence>
<dbReference type="Pfam" id="PF00512">
    <property type="entry name" value="HisKA"/>
    <property type="match status" value="1"/>
</dbReference>
<dbReference type="InterPro" id="IPR004358">
    <property type="entry name" value="Sig_transdc_His_kin-like_C"/>
</dbReference>
<dbReference type="InterPro" id="IPR003594">
    <property type="entry name" value="HATPase_dom"/>
</dbReference>
<dbReference type="Proteomes" id="UP001279681">
    <property type="component" value="Unassembled WGS sequence"/>
</dbReference>
<dbReference type="SUPFAM" id="SSF55874">
    <property type="entry name" value="ATPase domain of HSP90 chaperone/DNA topoisomerase II/histidine kinase"/>
    <property type="match status" value="1"/>
</dbReference>
<dbReference type="InterPro" id="IPR036890">
    <property type="entry name" value="HATPase_C_sf"/>
</dbReference>
<keyword evidence="7" id="KW-0472">Membrane</keyword>
<keyword evidence="3" id="KW-0597">Phosphoprotein</keyword>
<dbReference type="EMBL" id="JAVIKH010000017">
    <property type="protein sequence ID" value="MDX8336965.1"/>
    <property type="molecule type" value="Genomic_DNA"/>
</dbReference>
<dbReference type="InterPro" id="IPR050351">
    <property type="entry name" value="BphY/WalK/GraS-like"/>
</dbReference>
<feature type="transmembrane region" description="Helical" evidence="7">
    <location>
        <begin position="133"/>
        <end position="153"/>
    </location>
</feature>
<evidence type="ECO:0000313" key="10">
    <source>
        <dbReference type="Proteomes" id="UP001279681"/>
    </source>
</evidence>
<dbReference type="PROSITE" id="PS50109">
    <property type="entry name" value="HIS_KIN"/>
    <property type="match status" value="1"/>
</dbReference>
<dbReference type="PANTHER" id="PTHR45453:SF1">
    <property type="entry name" value="PHOSPHATE REGULON SENSOR PROTEIN PHOR"/>
    <property type="match status" value="1"/>
</dbReference>
<dbReference type="CDD" id="cd00075">
    <property type="entry name" value="HATPase"/>
    <property type="match status" value="1"/>
</dbReference>
<gene>
    <name evidence="9" type="ORF">RFV38_10735</name>
</gene>
<feature type="domain" description="Histidine kinase" evidence="8">
    <location>
        <begin position="327"/>
        <end position="542"/>
    </location>
</feature>
<dbReference type="PANTHER" id="PTHR45453">
    <property type="entry name" value="PHOSPHATE REGULON SENSOR PROTEIN PHOR"/>
    <property type="match status" value="1"/>
</dbReference>
<dbReference type="RefSeq" id="WP_320314319.1">
    <property type="nucleotide sequence ID" value="NZ_JAVIKH010000017.1"/>
</dbReference>
<evidence type="ECO:0000259" key="8">
    <source>
        <dbReference type="PROSITE" id="PS50109"/>
    </source>
</evidence>
<keyword evidence="10" id="KW-1185">Reference proteome</keyword>
<keyword evidence="7" id="KW-1133">Transmembrane helix</keyword>
<dbReference type="InterPro" id="IPR003661">
    <property type="entry name" value="HisK_dim/P_dom"/>
</dbReference>
<dbReference type="SMART" id="SM00388">
    <property type="entry name" value="HisKA"/>
    <property type="match status" value="1"/>
</dbReference>
<proteinExistence type="predicted"/>
<dbReference type="SMART" id="SM00387">
    <property type="entry name" value="HATPase_c"/>
    <property type="match status" value="1"/>
</dbReference>
<protein>
    <recommendedName>
        <fullName evidence="2">histidine kinase</fullName>
        <ecNumber evidence="2">2.7.13.3</ecNumber>
    </recommendedName>
</protein>
<keyword evidence="9" id="KW-0547">Nucleotide-binding</keyword>
<accession>A0ABU4WCS6</accession>
<evidence type="ECO:0000256" key="7">
    <source>
        <dbReference type="SAM" id="Phobius"/>
    </source>
</evidence>
<dbReference type="GO" id="GO:0005524">
    <property type="term" value="F:ATP binding"/>
    <property type="evidence" value="ECO:0007669"/>
    <property type="project" value="UniProtKB-KW"/>
</dbReference>
<keyword evidence="4" id="KW-0808">Transferase</keyword>
<dbReference type="EC" id="2.7.13.3" evidence="2"/>
<keyword evidence="9" id="KW-0067">ATP-binding</keyword>
<evidence type="ECO:0000256" key="2">
    <source>
        <dbReference type="ARBA" id="ARBA00012438"/>
    </source>
</evidence>
<sequence length="542" mass="63727">MNISFLSNLYKDGVKNSLRENVFIISNLIKEYGRDEYQQIFKDSDMRFNIIELDGKVIYDSRKYNEEEKLENHRNRREVRDVRNIGIGFDIRKTTISDEIMAYYAVERINKEGEKIIVRVSKNYGETLKMLKIILLAELLFFTILNFIIHSFYKNYLKRDLYQKIEIIENFLEDKGNGENLYFEEDPWILNLWDVVQKWQKQNLENIVNLNREKRILHQIITSIDSSICLFDEKLQLIIKNSKFNYLYEKDKSYYLNLIKDIEIIDIMKKAILEKQNQKTEVYVLRLKRYFSVNIKFLEQDQRYLLSVKDITQTRGMIEVQKTFISNVSHELKTPLTNIKGYVIALEDAPEPLRAQFIKTIKNNIDKLENIIIDFLNISKIESSNIVNIEKIPVSRLKTELHAVLNERIKTTNAKISYNLNLLNKENELKIDFEKVLTILKNLVENAIIYKNNSTPEIEISIIETKNRYKIGVKDNGVGISSEDIEKIFERFYRVDKARTSNKAGTGLGLSIVKELVERCGGKIDVISKEGKGTIFIFTILK</sequence>
<evidence type="ECO:0000256" key="3">
    <source>
        <dbReference type="ARBA" id="ARBA00022553"/>
    </source>
</evidence>
<dbReference type="Gene3D" id="3.30.565.10">
    <property type="entry name" value="Histidine kinase-like ATPase, C-terminal domain"/>
    <property type="match status" value="1"/>
</dbReference>
<comment type="caution">
    <text evidence="9">The sequence shown here is derived from an EMBL/GenBank/DDBJ whole genome shotgun (WGS) entry which is preliminary data.</text>
</comment>
<dbReference type="PRINTS" id="PR00344">
    <property type="entry name" value="BCTRLSENSOR"/>
</dbReference>
<evidence type="ECO:0000256" key="4">
    <source>
        <dbReference type="ARBA" id="ARBA00022679"/>
    </source>
</evidence>